<evidence type="ECO:0000313" key="3">
    <source>
        <dbReference type="Proteomes" id="UP000296706"/>
    </source>
</evidence>
<evidence type="ECO:0000313" key="2">
    <source>
        <dbReference type="EMBL" id="QCC50316.1"/>
    </source>
</evidence>
<protein>
    <submittedName>
        <fullName evidence="2">Uncharacterized protein</fullName>
    </submittedName>
</protein>
<dbReference type="EMBL" id="CP031310">
    <property type="protein sequence ID" value="QCC50316.1"/>
    <property type="molecule type" value="Genomic_DNA"/>
</dbReference>
<dbReference type="Proteomes" id="UP000296706">
    <property type="component" value="Chromosome"/>
</dbReference>
<feature type="transmembrane region" description="Helical" evidence="1">
    <location>
        <begin position="6"/>
        <end position="23"/>
    </location>
</feature>
<dbReference type="KEGG" id="hsn:DV733_03280"/>
<keyword evidence="1" id="KW-0472">Membrane</keyword>
<gene>
    <name evidence="2" type="ORF">DV733_03280</name>
</gene>
<evidence type="ECO:0000256" key="1">
    <source>
        <dbReference type="SAM" id="Phobius"/>
    </source>
</evidence>
<keyword evidence="1" id="KW-1133">Transmembrane helix</keyword>
<dbReference type="STRING" id="1457250.GCA_000755225_02953"/>
<feature type="transmembrane region" description="Helical" evidence="1">
    <location>
        <begin position="30"/>
        <end position="53"/>
    </location>
</feature>
<feature type="transmembrane region" description="Helical" evidence="1">
    <location>
        <begin position="73"/>
        <end position="93"/>
    </location>
</feature>
<organism evidence="2 3">
    <name type="scientific">Halapricum salinum</name>
    <dbReference type="NCBI Taxonomy" id="1457250"/>
    <lineage>
        <taxon>Archaea</taxon>
        <taxon>Methanobacteriati</taxon>
        <taxon>Methanobacteriota</taxon>
        <taxon>Stenosarchaea group</taxon>
        <taxon>Halobacteria</taxon>
        <taxon>Halobacteriales</taxon>
        <taxon>Haloarculaceae</taxon>
        <taxon>Halapricum</taxon>
    </lineage>
</organism>
<dbReference type="AlphaFoldDB" id="A0A4D6HAR8"/>
<keyword evidence="1" id="KW-0812">Transmembrane</keyword>
<name>A0A4D6HAR8_9EURY</name>
<accession>A0A4D6HAR8</accession>
<keyword evidence="3" id="KW-1185">Reference proteome</keyword>
<sequence length="108" mass="11225">MKIIAGLGFIGSLFGLFGGLALLQSGAIGGLLGLVVVGISILHVFVMIGLLSMEVWAHGLALLLYGSGFLIDLVMANFLALVVGGVVILYLFAISHRFHSTSRPSGKV</sequence>
<reference evidence="2 3" key="1">
    <citation type="journal article" date="2019" name="Nat. Commun.">
        <title>A new type of DNA phosphorothioation-based antiviral system in archaea.</title>
        <authorList>
            <person name="Xiong L."/>
            <person name="Liu S."/>
            <person name="Chen S."/>
            <person name="Xiao Y."/>
            <person name="Zhu B."/>
            <person name="Gao Y."/>
            <person name="Zhang Y."/>
            <person name="Chen B."/>
            <person name="Luo J."/>
            <person name="Deng Z."/>
            <person name="Chen X."/>
            <person name="Wang L."/>
            <person name="Chen S."/>
        </authorList>
    </citation>
    <scope>NUCLEOTIDE SEQUENCE [LARGE SCALE GENOMIC DNA]</scope>
    <source>
        <strain evidence="2 3">CBA1105</strain>
    </source>
</reference>
<proteinExistence type="predicted"/>